<proteinExistence type="predicted"/>
<organism evidence="3 4">
    <name type="scientific">Gynuella sunshinyii YC6258</name>
    <dbReference type="NCBI Taxonomy" id="1445510"/>
    <lineage>
        <taxon>Bacteria</taxon>
        <taxon>Pseudomonadati</taxon>
        <taxon>Pseudomonadota</taxon>
        <taxon>Gammaproteobacteria</taxon>
        <taxon>Oceanospirillales</taxon>
        <taxon>Saccharospirillaceae</taxon>
        <taxon>Gynuella</taxon>
    </lineage>
</organism>
<evidence type="ECO:0000313" key="4">
    <source>
        <dbReference type="Proteomes" id="UP000032266"/>
    </source>
</evidence>
<dbReference type="EMBL" id="CP007142">
    <property type="protein sequence ID" value="AJQ96167.1"/>
    <property type="molecule type" value="Genomic_DNA"/>
</dbReference>
<evidence type="ECO:0000256" key="1">
    <source>
        <dbReference type="ARBA" id="ARBA00022962"/>
    </source>
</evidence>
<dbReference type="OrthoDB" id="321954at2"/>
<reference evidence="3 4" key="1">
    <citation type="submission" date="2014-01" db="EMBL/GenBank/DDBJ databases">
        <title>Full genme sequencing of cellulolytic bacterium Gynuella sunshinyii YC6258T gen. nov., sp. nov.</title>
        <authorList>
            <person name="Khan H."/>
            <person name="Chung E.J."/>
            <person name="Chung Y.R."/>
        </authorList>
    </citation>
    <scope>NUCLEOTIDE SEQUENCE [LARGE SCALE GENOMIC DNA]</scope>
    <source>
        <strain evidence="3 4">YC6258</strain>
    </source>
</reference>
<dbReference type="Pfam" id="PF13230">
    <property type="entry name" value="GATase_4"/>
    <property type="match status" value="1"/>
</dbReference>
<keyword evidence="3" id="KW-0808">Transferase</keyword>
<evidence type="ECO:0000313" key="3">
    <source>
        <dbReference type="EMBL" id="AJQ96167.1"/>
    </source>
</evidence>
<dbReference type="GO" id="GO:0016740">
    <property type="term" value="F:transferase activity"/>
    <property type="evidence" value="ECO:0007669"/>
    <property type="project" value="UniProtKB-KW"/>
</dbReference>
<keyword evidence="4" id="KW-1185">Reference proteome</keyword>
<dbReference type="HOGENOM" id="CLU_059273_0_0_6"/>
<gene>
    <name evidence="3" type="ORF">YC6258_04131</name>
</gene>
<dbReference type="Gene3D" id="3.60.20.10">
    <property type="entry name" value="Glutamine Phosphoribosylpyrophosphate, subunit 1, domain 1"/>
    <property type="match status" value="1"/>
</dbReference>
<dbReference type="SUPFAM" id="SSF56235">
    <property type="entry name" value="N-terminal nucleophile aminohydrolases (Ntn hydrolases)"/>
    <property type="match status" value="1"/>
</dbReference>
<dbReference type="InterPro" id="IPR026869">
    <property type="entry name" value="EgtC-like"/>
</dbReference>
<accession>A0A0C5VN77</accession>
<keyword evidence="1 3" id="KW-0315">Glutamine amidotransferase</keyword>
<dbReference type="InterPro" id="IPR029055">
    <property type="entry name" value="Ntn_hydrolases_N"/>
</dbReference>
<dbReference type="RefSeq" id="WP_044618239.1">
    <property type="nucleotide sequence ID" value="NZ_CP007142.1"/>
</dbReference>
<name>A0A0C5VN77_9GAMM</name>
<dbReference type="Proteomes" id="UP000032266">
    <property type="component" value="Chromosome"/>
</dbReference>
<dbReference type="PANTHER" id="PTHR42824:SF1">
    <property type="entry name" value="GLUTAMINE AMIDOTRANSFERASE YAFJ-RELATED"/>
    <property type="match status" value="1"/>
</dbReference>
<dbReference type="AlphaFoldDB" id="A0A0C5VN77"/>
<dbReference type="CDD" id="cd01908">
    <property type="entry name" value="YafJ"/>
    <property type="match status" value="1"/>
</dbReference>
<dbReference type="KEGG" id="gsn:YC6258_04131"/>
<dbReference type="InterPro" id="IPR017932">
    <property type="entry name" value="GATase_2_dom"/>
</dbReference>
<protein>
    <submittedName>
        <fullName evidence="3">Putative glutamine amidotransferase</fullName>
    </submittedName>
</protein>
<dbReference type="STRING" id="1445510.YC6258_04131"/>
<feature type="domain" description="Glutamine amidotransferase type-2" evidence="2">
    <location>
        <begin position="2"/>
        <end position="259"/>
    </location>
</feature>
<dbReference type="PATRIC" id="fig|1445510.3.peg.4103"/>
<dbReference type="PANTHER" id="PTHR42824">
    <property type="entry name" value="GLUTAMINE AMIDOTRANSFERASE"/>
    <property type="match status" value="1"/>
</dbReference>
<sequence length="259" mass="29289">MCELLGMSASVPTDICFSFTGLTERGGVTGPHTDGWGIVFYEDGGTREFRDWLPSSRSRIAELVKQYPIHSRIVISHIRQANVGAVSLVNTHPFTRELWGKPWTFAHNGQMKEYQYLPGGFQPIGTTDSEAAFCNLLNRIRASFVQGPTACRELWPMILAFCQECQSEGVFNMLLSQGDFLFCFCSNNLYRYTRRTRQQKELLKDVQMEVDLNGITGHCTTVSVVATQPLTESELWQKMQPGEAVVFKDGDIVWHHLPD</sequence>
<evidence type="ECO:0000259" key="2">
    <source>
        <dbReference type="PROSITE" id="PS51278"/>
    </source>
</evidence>
<dbReference type="PROSITE" id="PS51278">
    <property type="entry name" value="GATASE_TYPE_2"/>
    <property type="match status" value="1"/>
</dbReference>